<reference evidence="8 9" key="1">
    <citation type="journal article" date="2015" name="Genome Announc.">
        <title>Expanding the biotechnology potential of lactobacilli through comparative genomics of 213 strains and associated genera.</title>
        <authorList>
            <person name="Sun Z."/>
            <person name="Harris H.M."/>
            <person name="McCann A."/>
            <person name="Guo C."/>
            <person name="Argimon S."/>
            <person name="Zhang W."/>
            <person name="Yang X."/>
            <person name="Jeffery I.B."/>
            <person name="Cooney J.C."/>
            <person name="Kagawa T.F."/>
            <person name="Liu W."/>
            <person name="Song Y."/>
            <person name="Salvetti E."/>
            <person name="Wrobel A."/>
            <person name="Rasinkangas P."/>
            <person name="Parkhill J."/>
            <person name="Rea M.C."/>
            <person name="O'Sullivan O."/>
            <person name="Ritari J."/>
            <person name="Douillard F.P."/>
            <person name="Paul Ross R."/>
            <person name="Yang R."/>
            <person name="Briner A.E."/>
            <person name="Felis G.E."/>
            <person name="de Vos W.M."/>
            <person name="Barrangou R."/>
            <person name="Klaenhammer T.R."/>
            <person name="Caufield P.W."/>
            <person name="Cui Y."/>
            <person name="Zhang H."/>
            <person name="O'Toole P.W."/>
        </authorList>
    </citation>
    <scope>NUCLEOTIDE SEQUENCE [LARGE SCALE GENOMIC DNA]</scope>
    <source>
        <strain evidence="8 9">DSM 18793</strain>
    </source>
</reference>
<dbReference type="STRING" id="417373.GCA_001570685_01105"/>
<protein>
    <submittedName>
        <fullName evidence="8">Citrate transporter</fullName>
    </submittedName>
</protein>
<evidence type="ECO:0000256" key="1">
    <source>
        <dbReference type="ARBA" id="ARBA00004141"/>
    </source>
</evidence>
<feature type="transmembrane region" description="Helical" evidence="7">
    <location>
        <begin position="71"/>
        <end position="92"/>
    </location>
</feature>
<gene>
    <name evidence="8" type="ORF">FC21_GL000189</name>
</gene>
<evidence type="ECO:0000256" key="4">
    <source>
        <dbReference type="ARBA" id="ARBA00022692"/>
    </source>
</evidence>
<feature type="transmembrane region" description="Helical" evidence="7">
    <location>
        <begin position="6"/>
        <end position="29"/>
    </location>
</feature>
<accession>A0A0R1UI67</accession>
<keyword evidence="9" id="KW-1185">Reference proteome</keyword>
<evidence type="ECO:0000256" key="3">
    <source>
        <dbReference type="ARBA" id="ARBA00022475"/>
    </source>
</evidence>
<evidence type="ECO:0000256" key="5">
    <source>
        <dbReference type="ARBA" id="ARBA00022989"/>
    </source>
</evidence>
<keyword evidence="2" id="KW-0813">Transport</keyword>
<feature type="transmembrane region" description="Helical" evidence="7">
    <location>
        <begin position="132"/>
        <end position="151"/>
    </location>
</feature>
<dbReference type="OrthoDB" id="9798064at2"/>
<evidence type="ECO:0000256" key="2">
    <source>
        <dbReference type="ARBA" id="ARBA00022448"/>
    </source>
</evidence>
<evidence type="ECO:0000313" key="9">
    <source>
        <dbReference type="Proteomes" id="UP000051084"/>
    </source>
</evidence>
<sequence>MSIFWTSIQSVLSIMIMMAIGYFCQGLGWFNDKFSSSLSDIIMKVALPCAIFYSMLSRFKLVDVVSLSSGIIYTILSIFIGYLISFVVVTFLHVPHGRKAIMMAGINITNTVFIGMPLNVALFGAVSLPYLIVYYIVNTIILWTFTVWTIAADDPKIRDGKNKVKISWRHMLPAPIWGFIVALPFLAFWPHADAQLPTFIITTLKDIGGMVTPLSLIYIGIMLRNFGIKNISFGRDNIIVLLGRFIVAPAIMLLIIAIGAHFGVNMVPMFKHTLVVQAATPAFAVLPILADQYHGDVKFATDIVVSTSTLFIIVVPILMWLITTF</sequence>
<feature type="transmembrane region" description="Helical" evidence="7">
    <location>
        <begin position="274"/>
        <end position="291"/>
    </location>
</feature>
<dbReference type="PANTHER" id="PTHR36838">
    <property type="entry name" value="AUXIN EFFLUX CARRIER FAMILY PROTEIN"/>
    <property type="match status" value="1"/>
</dbReference>
<dbReference type="GO" id="GO:0055085">
    <property type="term" value="P:transmembrane transport"/>
    <property type="evidence" value="ECO:0007669"/>
    <property type="project" value="InterPro"/>
</dbReference>
<dbReference type="PANTHER" id="PTHR36838:SF1">
    <property type="entry name" value="SLR1864 PROTEIN"/>
    <property type="match status" value="1"/>
</dbReference>
<proteinExistence type="predicted"/>
<evidence type="ECO:0000256" key="6">
    <source>
        <dbReference type="ARBA" id="ARBA00023136"/>
    </source>
</evidence>
<dbReference type="AlphaFoldDB" id="A0A0R1UI67"/>
<feature type="transmembrane region" description="Helical" evidence="7">
    <location>
        <begin position="207"/>
        <end position="226"/>
    </location>
</feature>
<feature type="transmembrane region" description="Helical" evidence="7">
    <location>
        <begin position="104"/>
        <end position="126"/>
    </location>
</feature>
<dbReference type="GO" id="GO:0016020">
    <property type="term" value="C:membrane"/>
    <property type="evidence" value="ECO:0007669"/>
    <property type="project" value="UniProtKB-SubCell"/>
</dbReference>
<feature type="transmembrane region" description="Helical" evidence="7">
    <location>
        <begin position="303"/>
        <end position="322"/>
    </location>
</feature>
<name>A0A0R1UI67_9LACO</name>
<dbReference type="RefSeq" id="WP_056995764.1">
    <property type="nucleotide sequence ID" value="NZ_AZGC01000053.1"/>
</dbReference>
<organism evidence="8 9">
    <name type="scientific">Limosilactobacillus equigenerosi DSM 18793 = JCM 14505</name>
    <dbReference type="NCBI Taxonomy" id="1423742"/>
    <lineage>
        <taxon>Bacteria</taxon>
        <taxon>Bacillati</taxon>
        <taxon>Bacillota</taxon>
        <taxon>Bacilli</taxon>
        <taxon>Lactobacillales</taxon>
        <taxon>Lactobacillaceae</taxon>
        <taxon>Limosilactobacillus</taxon>
    </lineage>
</organism>
<dbReference type="PATRIC" id="fig|1423742.4.peg.201"/>
<keyword evidence="3" id="KW-1003">Cell membrane</keyword>
<keyword evidence="6 7" id="KW-0472">Membrane</keyword>
<evidence type="ECO:0000313" key="8">
    <source>
        <dbReference type="EMBL" id="KRL92596.1"/>
    </source>
</evidence>
<feature type="transmembrane region" description="Helical" evidence="7">
    <location>
        <begin position="172"/>
        <end position="192"/>
    </location>
</feature>
<keyword evidence="4 7" id="KW-0812">Transmembrane</keyword>
<dbReference type="Proteomes" id="UP000051084">
    <property type="component" value="Unassembled WGS sequence"/>
</dbReference>
<dbReference type="InterPro" id="IPR004776">
    <property type="entry name" value="Mem_transp_PIN-like"/>
</dbReference>
<comment type="caution">
    <text evidence="8">The sequence shown here is derived from an EMBL/GenBank/DDBJ whole genome shotgun (WGS) entry which is preliminary data.</text>
</comment>
<feature type="transmembrane region" description="Helical" evidence="7">
    <location>
        <begin position="238"/>
        <end position="262"/>
    </location>
</feature>
<comment type="subcellular location">
    <subcellularLocation>
        <location evidence="1">Membrane</location>
        <topology evidence="1">Multi-pass membrane protein</topology>
    </subcellularLocation>
</comment>
<keyword evidence="5 7" id="KW-1133">Transmembrane helix</keyword>
<evidence type="ECO:0000256" key="7">
    <source>
        <dbReference type="SAM" id="Phobius"/>
    </source>
</evidence>
<dbReference type="EMBL" id="AZGC01000053">
    <property type="protein sequence ID" value="KRL92596.1"/>
    <property type="molecule type" value="Genomic_DNA"/>
</dbReference>
<dbReference type="Pfam" id="PF03547">
    <property type="entry name" value="Mem_trans"/>
    <property type="match status" value="1"/>
</dbReference>